<keyword evidence="2" id="KW-0472">Membrane</keyword>
<dbReference type="Proteomes" id="UP000005238">
    <property type="component" value="Unassembled WGS sequence"/>
</dbReference>
<evidence type="ECO:0008006" key="6">
    <source>
        <dbReference type="Google" id="ProtNLM"/>
    </source>
</evidence>
<evidence type="ECO:0000256" key="3">
    <source>
        <dbReference type="SAM" id="SignalP"/>
    </source>
</evidence>
<protein>
    <recommendedName>
        <fullName evidence="6">Mucin-like protein</fullName>
    </recommendedName>
</protein>
<name>H3GZD2_PHYRM</name>
<keyword evidence="3" id="KW-0732">Signal</keyword>
<accession>H3GZD2</accession>
<sequence length="318" mass="31816">MKVSAIATFSLAVLLVAVAAEGKSATPCPTTTTPVYEEELGCWAISVEHDATYCIDGPICSGSGTTPTGILCPVKGDVAIADCHSYLESYGSDDKCMLPVDATCQVIKTGAWGCVLSGSATPAPTTTCDGECEESTPAPTTTTCDGECEETIPAPTNTVTQTATPCPTSTKTPTPTKTAVPTTTPYPTSTTPTKTAAPTTTPCPGCTPVPTTTPCPGCTAAPTPTPYTPTPTPTQVCKGNCTDGSGSFTGSGSNVGNETISTLGASETSSSGGISAGVIGAIAAAAAVVAVVAGAAIYKQYTKKPNQEMVYEVDVVTP</sequence>
<reference evidence="4" key="2">
    <citation type="submission" date="2015-06" db="UniProtKB">
        <authorList>
            <consortium name="EnsemblProtists"/>
        </authorList>
    </citation>
    <scope>IDENTIFICATION</scope>
    <source>
        <strain evidence="4">Pr102</strain>
    </source>
</reference>
<dbReference type="VEuPathDB" id="FungiDB:KRP22_14968"/>
<evidence type="ECO:0000256" key="1">
    <source>
        <dbReference type="SAM" id="MobiDB-lite"/>
    </source>
</evidence>
<dbReference type="EnsemblProtists" id="Phyra83137">
    <property type="protein sequence ID" value="Phyra83137"/>
    <property type="gene ID" value="Phyra83137"/>
</dbReference>
<keyword evidence="2" id="KW-0812">Transmembrane</keyword>
<dbReference type="AlphaFoldDB" id="H3GZD2"/>
<evidence type="ECO:0000313" key="5">
    <source>
        <dbReference type="Proteomes" id="UP000005238"/>
    </source>
</evidence>
<dbReference type="OMA" id="WAISVEH"/>
<keyword evidence="5" id="KW-1185">Reference proteome</keyword>
<proteinExistence type="predicted"/>
<dbReference type="HOGENOM" id="CLU_055545_1_0_1"/>
<keyword evidence="2" id="KW-1133">Transmembrane helix</keyword>
<feature type="region of interest" description="Disordered" evidence="1">
    <location>
        <begin position="159"/>
        <end position="201"/>
    </location>
</feature>
<dbReference type="EMBL" id="DS566080">
    <property type="status" value="NOT_ANNOTATED_CDS"/>
    <property type="molecule type" value="Genomic_DNA"/>
</dbReference>
<dbReference type="VEuPathDB" id="FungiDB:KRP23_3004"/>
<feature type="transmembrane region" description="Helical" evidence="2">
    <location>
        <begin position="276"/>
        <end position="298"/>
    </location>
</feature>
<dbReference type="InParanoid" id="H3GZD2"/>
<evidence type="ECO:0000313" key="4">
    <source>
        <dbReference type="EnsemblProtists" id="Phyra83137"/>
    </source>
</evidence>
<reference evidence="5" key="1">
    <citation type="journal article" date="2006" name="Science">
        <title>Phytophthora genome sequences uncover evolutionary origins and mechanisms of pathogenesis.</title>
        <authorList>
            <person name="Tyler B.M."/>
            <person name="Tripathy S."/>
            <person name="Zhang X."/>
            <person name="Dehal P."/>
            <person name="Jiang R.H."/>
            <person name="Aerts A."/>
            <person name="Arredondo F.D."/>
            <person name="Baxter L."/>
            <person name="Bensasson D."/>
            <person name="Beynon J.L."/>
            <person name="Chapman J."/>
            <person name="Damasceno C.M."/>
            <person name="Dorrance A.E."/>
            <person name="Dou D."/>
            <person name="Dickerman A.W."/>
            <person name="Dubchak I.L."/>
            <person name="Garbelotto M."/>
            <person name="Gijzen M."/>
            <person name="Gordon S.G."/>
            <person name="Govers F."/>
            <person name="Grunwald N.J."/>
            <person name="Huang W."/>
            <person name="Ivors K.L."/>
            <person name="Jones R.W."/>
            <person name="Kamoun S."/>
            <person name="Krampis K."/>
            <person name="Lamour K.H."/>
            <person name="Lee M.K."/>
            <person name="McDonald W.H."/>
            <person name="Medina M."/>
            <person name="Meijer H.J."/>
            <person name="Nordberg E.K."/>
            <person name="Maclean D.J."/>
            <person name="Ospina-Giraldo M.D."/>
            <person name="Morris P.F."/>
            <person name="Phuntumart V."/>
            <person name="Putnam N.H."/>
            <person name="Rash S."/>
            <person name="Rose J.K."/>
            <person name="Sakihama Y."/>
            <person name="Salamov A.A."/>
            <person name="Savidor A."/>
            <person name="Scheuring C.F."/>
            <person name="Smith B.M."/>
            <person name="Sobral B.W."/>
            <person name="Terry A."/>
            <person name="Torto-Alalibo T.A."/>
            <person name="Win J."/>
            <person name="Xu Z."/>
            <person name="Zhang H."/>
            <person name="Grigoriev I.V."/>
            <person name="Rokhsar D.S."/>
            <person name="Boore J.L."/>
        </authorList>
    </citation>
    <scope>NUCLEOTIDE SEQUENCE [LARGE SCALE GENOMIC DNA]</scope>
    <source>
        <strain evidence="5">Pr102</strain>
    </source>
</reference>
<dbReference type="eggNOG" id="ENOG502R9CX">
    <property type="taxonomic scope" value="Eukaryota"/>
</dbReference>
<evidence type="ECO:0000256" key="2">
    <source>
        <dbReference type="SAM" id="Phobius"/>
    </source>
</evidence>
<organism evidence="4 5">
    <name type="scientific">Phytophthora ramorum</name>
    <name type="common">Sudden oak death agent</name>
    <dbReference type="NCBI Taxonomy" id="164328"/>
    <lineage>
        <taxon>Eukaryota</taxon>
        <taxon>Sar</taxon>
        <taxon>Stramenopiles</taxon>
        <taxon>Oomycota</taxon>
        <taxon>Peronosporomycetes</taxon>
        <taxon>Peronosporales</taxon>
        <taxon>Peronosporaceae</taxon>
        <taxon>Phytophthora</taxon>
    </lineage>
</organism>
<feature type="chain" id="PRO_5003587106" description="Mucin-like protein" evidence="3">
    <location>
        <begin position="26"/>
        <end position="318"/>
    </location>
</feature>
<feature type="signal peptide" evidence="3">
    <location>
        <begin position="1"/>
        <end position="25"/>
    </location>
</feature>